<accession>A0A645ENZ0</accession>
<feature type="compositionally biased region" description="Basic and acidic residues" evidence="1">
    <location>
        <begin position="35"/>
        <end position="45"/>
    </location>
</feature>
<dbReference type="AlphaFoldDB" id="A0A645ENZ0"/>
<sequence>MPAGAAVVDAEAQHLEMLGPLPVPVGRGRPQQRAHPPDDRTDRIAARRAPRLTLRGVGGELVGAVVRGALGTQIAGHQRATTRTITSTATPTPTSRRIRSRRP</sequence>
<proteinExistence type="predicted"/>
<organism evidence="2">
    <name type="scientific">bioreactor metagenome</name>
    <dbReference type="NCBI Taxonomy" id="1076179"/>
    <lineage>
        <taxon>unclassified sequences</taxon>
        <taxon>metagenomes</taxon>
        <taxon>ecological metagenomes</taxon>
    </lineage>
</organism>
<evidence type="ECO:0000256" key="1">
    <source>
        <dbReference type="SAM" id="MobiDB-lite"/>
    </source>
</evidence>
<protein>
    <submittedName>
        <fullName evidence="2">Uncharacterized protein</fullName>
    </submittedName>
</protein>
<name>A0A645ENZ0_9ZZZZ</name>
<feature type="region of interest" description="Disordered" evidence="1">
    <location>
        <begin position="73"/>
        <end position="103"/>
    </location>
</feature>
<evidence type="ECO:0000313" key="2">
    <source>
        <dbReference type="EMBL" id="MPN02859.1"/>
    </source>
</evidence>
<reference evidence="2" key="1">
    <citation type="submission" date="2019-08" db="EMBL/GenBank/DDBJ databases">
        <authorList>
            <person name="Kucharzyk K."/>
            <person name="Murdoch R.W."/>
            <person name="Higgins S."/>
            <person name="Loffler F."/>
        </authorList>
    </citation>
    <scope>NUCLEOTIDE SEQUENCE</scope>
</reference>
<comment type="caution">
    <text evidence="2">The sequence shown here is derived from an EMBL/GenBank/DDBJ whole genome shotgun (WGS) entry which is preliminary data.</text>
</comment>
<feature type="compositionally biased region" description="Low complexity" evidence="1">
    <location>
        <begin position="19"/>
        <end position="29"/>
    </location>
</feature>
<dbReference type="EMBL" id="VSSQ01048813">
    <property type="protein sequence ID" value="MPN02859.1"/>
    <property type="molecule type" value="Genomic_DNA"/>
</dbReference>
<feature type="compositionally biased region" description="Low complexity" evidence="1">
    <location>
        <begin position="79"/>
        <end position="95"/>
    </location>
</feature>
<gene>
    <name evidence="2" type="ORF">SDC9_150080</name>
</gene>
<feature type="region of interest" description="Disordered" evidence="1">
    <location>
        <begin position="19"/>
        <end position="51"/>
    </location>
</feature>